<feature type="domain" description="Solute-binding protein family 3/N-terminal" evidence="3">
    <location>
        <begin position="65"/>
        <end position="298"/>
    </location>
</feature>
<proteinExistence type="predicted"/>
<keyword evidence="5" id="KW-1185">Reference proteome</keyword>
<feature type="chain" id="PRO_5045044034" evidence="2">
    <location>
        <begin position="31"/>
        <end position="320"/>
    </location>
</feature>
<dbReference type="Proteomes" id="UP001501690">
    <property type="component" value="Unassembled WGS sequence"/>
</dbReference>
<name>A0ABP4UCU6_9MICO</name>
<gene>
    <name evidence="4" type="ORF">GCM10009808_18960</name>
</gene>
<sequence length="320" mass="32804">MAGIHLPKSRRSRVALTSLAILSTAALLSACTGTSEPADTATADTGVVDAELAALVPAEIADSGVLSLGALWETPPMISVDEADTNVAVGIAPDLAAIVAPILGLEPEWQNMQWPAQLPGVLSGVVDALWGQVTDTAEREASEYDQIPFFKNTESLLVLSENADGIDGLASMCGLSVGVPVGSTQSEEVASVSAEYCEANGEPAIELAEYQGATAAISAVQAGTVDAWMDNTTSQYGAADASDGLFSVVLITEVPETFTAITVSKEYPGLSEALAGALRISIEDGSYQAVLDEWGVGAAAVTVDEVVINPYTGIAPGESE</sequence>
<dbReference type="SUPFAM" id="SSF53850">
    <property type="entry name" value="Periplasmic binding protein-like II"/>
    <property type="match status" value="1"/>
</dbReference>
<dbReference type="RefSeq" id="WP_344071935.1">
    <property type="nucleotide sequence ID" value="NZ_BAAAPL010000002.1"/>
</dbReference>
<evidence type="ECO:0000313" key="5">
    <source>
        <dbReference type="Proteomes" id="UP001501690"/>
    </source>
</evidence>
<evidence type="ECO:0000256" key="2">
    <source>
        <dbReference type="SAM" id="SignalP"/>
    </source>
</evidence>
<accession>A0ABP4UCU6</accession>
<keyword evidence="1 2" id="KW-0732">Signal</keyword>
<dbReference type="PANTHER" id="PTHR35936">
    <property type="entry name" value="MEMBRANE-BOUND LYTIC MUREIN TRANSGLYCOSYLASE F"/>
    <property type="match status" value="1"/>
</dbReference>
<organism evidence="4 5">
    <name type="scientific">Microbacterium sediminicola</name>
    <dbReference type="NCBI Taxonomy" id="415210"/>
    <lineage>
        <taxon>Bacteria</taxon>
        <taxon>Bacillati</taxon>
        <taxon>Actinomycetota</taxon>
        <taxon>Actinomycetes</taxon>
        <taxon>Micrococcales</taxon>
        <taxon>Microbacteriaceae</taxon>
        <taxon>Microbacterium</taxon>
    </lineage>
</organism>
<dbReference type="Gene3D" id="3.40.190.10">
    <property type="entry name" value="Periplasmic binding protein-like II"/>
    <property type="match status" value="2"/>
</dbReference>
<evidence type="ECO:0000313" key="4">
    <source>
        <dbReference type="EMBL" id="GAA1701289.1"/>
    </source>
</evidence>
<dbReference type="EMBL" id="BAAAPL010000002">
    <property type="protein sequence ID" value="GAA1701289.1"/>
    <property type="molecule type" value="Genomic_DNA"/>
</dbReference>
<dbReference type="SMART" id="SM00062">
    <property type="entry name" value="PBPb"/>
    <property type="match status" value="1"/>
</dbReference>
<reference evidence="5" key="1">
    <citation type="journal article" date="2019" name="Int. J. Syst. Evol. Microbiol.">
        <title>The Global Catalogue of Microorganisms (GCM) 10K type strain sequencing project: providing services to taxonomists for standard genome sequencing and annotation.</title>
        <authorList>
            <consortium name="The Broad Institute Genomics Platform"/>
            <consortium name="The Broad Institute Genome Sequencing Center for Infectious Disease"/>
            <person name="Wu L."/>
            <person name="Ma J."/>
        </authorList>
    </citation>
    <scope>NUCLEOTIDE SEQUENCE [LARGE SCALE GENOMIC DNA]</scope>
    <source>
        <strain evidence="5">JCM 15577</strain>
    </source>
</reference>
<dbReference type="PANTHER" id="PTHR35936:SF17">
    <property type="entry name" value="ARGININE-BINDING EXTRACELLULAR PROTEIN ARTP"/>
    <property type="match status" value="1"/>
</dbReference>
<evidence type="ECO:0000259" key="3">
    <source>
        <dbReference type="SMART" id="SM00062"/>
    </source>
</evidence>
<dbReference type="InterPro" id="IPR001638">
    <property type="entry name" value="Solute-binding_3/MltF_N"/>
</dbReference>
<dbReference type="Pfam" id="PF00497">
    <property type="entry name" value="SBP_bac_3"/>
    <property type="match status" value="1"/>
</dbReference>
<feature type="signal peptide" evidence="2">
    <location>
        <begin position="1"/>
        <end position="30"/>
    </location>
</feature>
<evidence type="ECO:0000256" key="1">
    <source>
        <dbReference type="ARBA" id="ARBA00022729"/>
    </source>
</evidence>
<protein>
    <submittedName>
        <fullName evidence="4">ABC transporter substrate-binding protein</fullName>
    </submittedName>
</protein>
<comment type="caution">
    <text evidence="4">The sequence shown here is derived from an EMBL/GenBank/DDBJ whole genome shotgun (WGS) entry which is preliminary data.</text>
</comment>